<dbReference type="Proteomes" id="UP000640489">
    <property type="component" value="Unassembled WGS sequence"/>
</dbReference>
<protein>
    <submittedName>
        <fullName evidence="1">DUF664 domain-containing protein</fullName>
    </submittedName>
</protein>
<dbReference type="InterPro" id="IPR034660">
    <property type="entry name" value="DinB/YfiT-like"/>
</dbReference>
<dbReference type="InterPro" id="IPR007061">
    <property type="entry name" value="MST-like"/>
</dbReference>
<evidence type="ECO:0000313" key="2">
    <source>
        <dbReference type="Proteomes" id="UP000640489"/>
    </source>
</evidence>
<gene>
    <name evidence="1" type="ORF">ISU07_00735</name>
</gene>
<dbReference type="RefSeq" id="WP_194704843.1">
    <property type="nucleotide sequence ID" value="NZ_JADKPN010000001.1"/>
</dbReference>
<dbReference type="EMBL" id="JADKPN010000001">
    <property type="protein sequence ID" value="MBF4761637.1"/>
    <property type="molecule type" value="Genomic_DNA"/>
</dbReference>
<reference evidence="1" key="1">
    <citation type="submission" date="2020-11" db="EMBL/GenBank/DDBJ databases">
        <title>Nocardioides sp. nov., isolated from Soil of Cynanchum wilfordii Hemsley rhizosphere.</title>
        <authorList>
            <person name="Lee J.-S."/>
            <person name="Suh M.K."/>
            <person name="Kim J.-S."/>
        </authorList>
    </citation>
    <scope>NUCLEOTIDE SEQUENCE</scope>
    <source>
        <strain evidence="1">KCTC 19275</strain>
    </source>
</reference>
<proteinExistence type="predicted"/>
<comment type="caution">
    <text evidence="1">The sequence shown here is derived from an EMBL/GenBank/DDBJ whole genome shotgun (WGS) entry which is preliminary data.</text>
</comment>
<sequence>MTPADLLTDAFGRIRGLAYRVLDGLDDDALAHRPGPDANPIGWLVWHSFRVQDDHVADVAGTEQVWTAQGFAGRFALAYDDAATGYAQSSADVGAFAATAELLAGYADAVTEATLGYVKGLAPDDLDRVVDTSWDPPVTLGVRLVSVVGDDFQHLGQAAYVKGLPSA</sequence>
<dbReference type="NCBIfam" id="NF047843">
    <property type="entry name" value="MST_Rv0443"/>
    <property type="match status" value="1"/>
</dbReference>
<dbReference type="AlphaFoldDB" id="A0A930YCG2"/>
<keyword evidence="2" id="KW-1185">Reference proteome</keyword>
<evidence type="ECO:0000313" key="1">
    <source>
        <dbReference type="EMBL" id="MBF4761637.1"/>
    </source>
</evidence>
<accession>A0A930YCG2</accession>
<dbReference type="Gene3D" id="1.20.120.450">
    <property type="entry name" value="dinb family like domain"/>
    <property type="match status" value="1"/>
</dbReference>
<name>A0A930YCG2_9ACTN</name>
<dbReference type="Pfam" id="PF04978">
    <property type="entry name" value="MST"/>
    <property type="match status" value="1"/>
</dbReference>
<organism evidence="1 2">
    <name type="scientific">Nocardioides islandensis</name>
    <dbReference type="NCBI Taxonomy" id="433663"/>
    <lineage>
        <taxon>Bacteria</taxon>
        <taxon>Bacillati</taxon>
        <taxon>Actinomycetota</taxon>
        <taxon>Actinomycetes</taxon>
        <taxon>Propionibacteriales</taxon>
        <taxon>Nocardioidaceae</taxon>
        <taxon>Nocardioides</taxon>
    </lineage>
</organism>
<dbReference type="SUPFAM" id="SSF109854">
    <property type="entry name" value="DinB/YfiT-like putative metalloenzymes"/>
    <property type="match status" value="1"/>
</dbReference>